<dbReference type="Pfam" id="PF15919">
    <property type="entry name" value="HicB_lk_antitox"/>
    <property type="match status" value="1"/>
</dbReference>
<evidence type="ECO:0000313" key="3">
    <source>
        <dbReference type="Proteomes" id="UP000824140"/>
    </source>
</evidence>
<evidence type="ECO:0000313" key="2">
    <source>
        <dbReference type="EMBL" id="HIS92141.1"/>
    </source>
</evidence>
<gene>
    <name evidence="2" type="ORF">IAA84_03905</name>
</gene>
<proteinExistence type="predicted"/>
<dbReference type="AlphaFoldDB" id="A0A9D1K5A4"/>
<dbReference type="SUPFAM" id="SSF143100">
    <property type="entry name" value="TTHA1013/TTHA0281-like"/>
    <property type="match status" value="1"/>
</dbReference>
<feature type="domain" description="HicB-like antitoxin of toxin-antitoxin system" evidence="1">
    <location>
        <begin position="9"/>
        <end position="109"/>
    </location>
</feature>
<accession>A0A9D1K5A4</accession>
<reference evidence="2" key="2">
    <citation type="journal article" date="2021" name="PeerJ">
        <title>Extensive microbial diversity within the chicken gut microbiome revealed by metagenomics and culture.</title>
        <authorList>
            <person name="Gilroy R."/>
            <person name="Ravi A."/>
            <person name="Getino M."/>
            <person name="Pursley I."/>
            <person name="Horton D.L."/>
            <person name="Alikhan N.F."/>
            <person name="Baker D."/>
            <person name="Gharbi K."/>
            <person name="Hall N."/>
            <person name="Watson M."/>
            <person name="Adriaenssens E.M."/>
            <person name="Foster-Nyarko E."/>
            <person name="Jarju S."/>
            <person name="Secka A."/>
            <person name="Antonio M."/>
            <person name="Oren A."/>
            <person name="Chaudhuri R.R."/>
            <person name="La Ragione R."/>
            <person name="Hildebrand F."/>
            <person name="Pallen M.J."/>
        </authorList>
    </citation>
    <scope>NUCLEOTIDE SEQUENCE</scope>
    <source>
        <strain evidence="2">13766</strain>
    </source>
</reference>
<dbReference type="InterPro" id="IPR031807">
    <property type="entry name" value="HicB-like"/>
</dbReference>
<dbReference type="Gene3D" id="3.30.160.250">
    <property type="match status" value="1"/>
</dbReference>
<evidence type="ECO:0000259" key="1">
    <source>
        <dbReference type="Pfam" id="PF15919"/>
    </source>
</evidence>
<dbReference type="EMBL" id="DVJN01000078">
    <property type="protein sequence ID" value="HIS92141.1"/>
    <property type="molecule type" value="Genomic_DNA"/>
</dbReference>
<dbReference type="Proteomes" id="UP000824140">
    <property type="component" value="Unassembled WGS sequence"/>
</dbReference>
<comment type="caution">
    <text evidence="2">The sequence shown here is derived from an EMBL/GenBank/DDBJ whole genome shotgun (WGS) entry which is preliminary data.</text>
</comment>
<sequence length="139" mass="15479">MKHPDRYLYPAIFTYEEDGDISITFPDLPGCVSVASSDEEALHNAREAMGGHLWCMEQDGDEIPAPSTILSVPLENNERVALIDVYMPAVRMAKENRSVNRTVTLPAWLNAAALEQGVNFSQVLQTALIERMGVHRPRV</sequence>
<name>A0A9D1K5A4_9FIRM</name>
<reference evidence="2" key="1">
    <citation type="submission" date="2020-10" db="EMBL/GenBank/DDBJ databases">
        <authorList>
            <person name="Gilroy R."/>
        </authorList>
    </citation>
    <scope>NUCLEOTIDE SEQUENCE</scope>
    <source>
        <strain evidence="2">13766</strain>
    </source>
</reference>
<dbReference type="InterPro" id="IPR035069">
    <property type="entry name" value="TTHA1013/TTHA0281-like"/>
</dbReference>
<organism evidence="2 3">
    <name type="scientific">Candidatus Alectryocaccomicrobium excrementavium</name>
    <dbReference type="NCBI Taxonomy" id="2840668"/>
    <lineage>
        <taxon>Bacteria</taxon>
        <taxon>Bacillati</taxon>
        <taxon>Bacillota</taxon>
        <taxon>Clostridia</taxon>
        <taxon>Candidatus Alectryocaccomicrobium</taxon>
    </lineage>
</organism>
<protein>
    <submittedName>
        <fullName evidence="2">Type II toxin-antitoxin system HicB family antitoxin</fullName>
    </submittedName>
</protein>